<dbReference type="SUPFAM" id="SSF56801">
    <property type="entry name" value="Acetyl-CoA synthetase-like"/>
    <property type="match status" value="1"/>
</dbReference>
<dbReference type="SUPFAM" id="SSF51735">
    <property type="entry name" value="NAD(P)-binding Rossmann-fold domains"/>
    <property type="match status" value="1"/>
</dbReference>
<dbReference type="Pfam" id="PF00501">
    <property type="entry name" value="AMP-binding"/>
    <property type="match status" value="1"/>
</dbReference>
<dbReference type="Gene3D" id="1.10.1200.10">
    <property type="entry name" value="ACP-like"/>
    <property type="match status" value="1"/>
</dbReference>
<dbReference type="PANTHER" id="PTHR45527">
    <property type="entry name" value="NONRIBOSOMAL PEPTIDE SYNTHETASE"/>
    <property type="match status" value="1"/>
</dbReference>
<sequence>MNPPLESAVLELARTVTGVADLSAADSLSRRCGGPEAVSRVGAAVRAVFAAGLGDEALRGIDTAGELADVVERSRGTGTRPVLRAGLAPRRGEPLPASSGQSGIWLADQYAPSSTAYNGPFHVVLPEALEPEAVREAVRRVVGRHEVLRTNLRLVDGVLTQVVSPEPRFRFEVREYSSDDEPAAIATEVARTRIDLGADPVVTVVCATRATGPGGEPETALVCDIHHAASDAASAGLFLTELLARHDEVVTGLPTDDGCDRPQYADFAHWQELRLAGPELSRVLDHWADRLGGDLPALDLPVDRPRPATRRFAGDVLPFTVPAPLVRELHALGAAEGVTLFMIAHAAYALLLSRYARQDEVAVGTPVSLRDPAEAHDIIGYLVNMVVLRHRLDEDATVRDLLRAVRDEAADAMRHKWAPFEKVVERVRPKRAGGYSPLIQTMLVLTPPGSSHVERRGRRLRIRRDVGHGAKYDLSLVVQPGDAGELDAVFEYDTDLFDATTVRGLGERLVRVLEAFAREPGSRLGDVRLLSDEEEREVLALGDRVAERTPPRPTSELFEEQVAAAPDAVAVEHEGRSLTYRELNERANRLARALRDRPVGAGDRVALYLPRSVDAVVALLGVVKSGAAYVPIDPSYPRERVRDMLADADVRLVLTTSAAAGDLPGGVERLELDRVDLSGWPADDLGRVKSPQDEVYVVYTSGSTGRPKGVVIRDETVDNLVRVQDRVSPVGATGRTLQYMSLSFDVSVMEILGTLCVGGTLVLVPEEVRKDLHALAEFLRRHEVHRVYLPYVALQGLAAIAVDAGLRLDALREVASVGEQLVVSPQIRRFFAEHTGARLLNMYGPSETHLATWREVPGDPATWPEAPAIGEGIPGLRLAVLDRRGAVVPPGVPGELHLGGPVLSPGYHRRQEETARRFLPDPFRPGEVLYRTGDLVRSTRDGLEYLGRVDDQIKVRGYRIEPAEVEAAIDALDLVTASAVTAVDVAPGDRRLVAFVVGGPEDPHEVGRALVGVLPDHMVPSHVVRLERLPVTPSGKADRKALRELFRLDDVVADAPSEPPTGPLEEAVARQWAELLGGVAPGRHDDFFALGGHSIMATELVYRLRREHHVDLPLRAMLDNPTVAGMAARIAEVLDTGAAAAPRRLDLPAEVRLPEGFAVRGAPVADDEVTDVLLTGATGFLGAFLLHDLLRTTTWRVHCLVRADDADAAWRRLLDTARRYGIADALDPRRVVAMPGDLARERFGLAEDEHDELASTVDAVYHAAAHINFVLPYGSVKAANVDGTSRVVAFAAHRRVKRLHHMSTIAVFSPAEPDGVITELSVPRAPEALGIGYTQSKWVAERIATAARDEGLPVTVYRIGRVSGDSRTGACQADDFLWRQVKTFIQLGAAPPGDTMTTDLLPVDFVARAVVALSRDPGAHDRTLHLFHPRGADFDTVYRGIRASGHDVGVMPADQWWDLLERSAAEPGGNALAATLPLFREGALELGDNTYRNDDTAALLDRLGLPLPDIEPAAVTRMVRFFEGTGELAGARRPVAPGTDSSRAVGPRSGVPQPAA</sequence>
<dbReference type="InterPro" id="IPR023213">
    <property type="entry name" value="CAT-like_dom_sf"/>
</dbReference>
<dbReference type="InterPro" id="IPR036291">
    <property type="entry name" value="NAD(P)-bd_dom_sf"/>
</dbReference>
<feature type="region of interest" description="Disordered" evidence="5">
    <location>
        <begin position="1530"/>
        <end position="1556"/>
    </location>
</feature>
<dbReference type="CDD" id="cd19531">
    <property type="entry name" value="LCL_NRPS-like"/>
    <property type="match status" value="1"/>
</dbReference>
<dbReference type="InterPro" id="IPR020806">
    <property type="entry name" value="PKS_PP-bd"/>
</dbReference>
<feature type="domain" description="Carrier" evidence="6">
    <location>
        <begin position="1059"/>
        <end position="1134"/>
    </location>
</feature>
<accession>A0ABU0WUR6</accession>
<evidence type="ECO:0000259" key="6">
    <source>
        <dbReference type="PROSITE" id="PS50075"/>
    </source>
</evidence>
<comment type="cofactor">
    <cofactor evidence="1">
        <name>pantetheine 4'-phosphate</name>
        <dbReference type="ChEBI" id="CHEBI:47942"/>
    </cofactor>
</comment>
<dbReference type="Gene3D" id="3.30.300.30">
    <property type="match status" value="1"/>
</dbReference>
<dbReference type="PANTHER" id="PTHR45527:SF1">
    <property type="entry name" value="FATTY ACID SYNTHASE"/>
    <property type="match status" value="1"/>
</dbReference>
<dbReference type="Pfam" id="PF00668">
    <property type="entry name" value="Condensation"/>
    <property type="match status" value="1"/>
</dbReference>
<protein>
    <recommendedName>
        <fullName evidence="6">Carrier domain-containing protein</fullName>
    </recommendedName>
</protein>
<dbReference type="Gene3D" id="3.30.559.30">
    <property type="entry name" value="Nonribosomal peptide synthetase, condensation domain"/>
    <property type="match status" value="1"/>
</dbReference>
<evidence type="ECO:0000313" key="8">
    <source>
        <dbReference type="Proteomes" id="UP001225605"/>
    </source>
</evidence>
<dbReference type="Pfam" id="PF00550">
    <property type="entry name" value="PP-binding"/>
    <property type="match status" value="1"/>
</dbReference>
<evidence type="ECO:0000256" key="2">
    <source>
        <dbReference type="ARBA" id="ARBA00022450"/>
    </source>
</evidence>
<dbReference type="SUPFAM" id="SSF47336">
    <property type="entry name" value="ACP-like"/>
    <property type="match status" value="1"/>
</dbReference>
<organism evidence="7 8">
    <name type="scientific">Saccharothrix yanglingensis</name>
    <dbReference type="NCBI Taxonomy" id="659496"/>
    <lineage>
        <taxon>Bacteria</taxon>
        <taxon>Bacillati</taxon>
        <taxon>Actinomycetota</taxon>
        <taxon>Actinomycetes</taxon>
        <taxon>Pseudonocardiales</taxon>
        <taxon>Pseudonocardiaceae</taxon>
        <taxon>Saccharothrix</taxon>
    </lineage>
</organism>
<comment type="caution">
    <text evidence="7">The sequence shown here is derived from an EMBL/GenBank/DDBJ whole genome shotgun (WGS) entry which is preliminary data.</text>
</comment>
<evidence type="ECO:0000256" key="3">
    <source>
        <dbReference type="ARBA" id="ARBA00022553"/>
    </source>
</evidence>
<keyword evidence="3" id="KW-0597">Phosphoprotein</keyword>
<dbReference type="InterPro" id="IPR009081">
    <property type="entry name" value="PP-bd_ACP"/>
</dbReference>
<dbReference type="PROSITE" id="PS00455">
    <property type="entry name" value="AMP_BINDING"/>
    <property type="match status" value="1"/>
</dbReference>
<dbReference type="CDD" id="cd05235">
    <property type="entry name" value="SDR_e1"/>
    <property type="match status" value="1"/>
</dbReference>
<dbReference type="InterPro" id="IPR036736">
    <property type="entry name" value="ACP-like_sf"/>
</dbReference>
<dbReference type="PROSITE" id="PS50075">
    <property type="entry name" value="CARRIER"/>
    <property type="match status" value="1"/>
</dbReference>
<dbReference type="NCBIfam" id="TIGR01733">
    <property type="entry name" value="AA-adenyl-dom"/>
    <property type="match status" value="1"/>
</dbReference>
<dbReference type="InterPro" id="IPR013120">
    <property type="entry name" value="FAR_NAD-bd"/>
</dbReference>
<dbReference type="Gene3D" id="2.30.38.10">
    <property type="entry name" value="Luciferase, Domain 3"/>
    <property type="match status" value="1"/>
</dbReference>
<dbReference type="Gene3D" id="3.40.50.720">
    <property type="entry name" value="NAD(P)-binding Rossmann-like Domain"/>
    <property type="match status" value="1"/>
</dbReference>
<reference evidence="7 8" key="1">
    <citation type="submission" date="2017-06" db="EMBL/GenBank/DDBJ databases">
        <title>Cultured bacterium strain Saccharothrix yanglingensis Hhs.015.</title>
        <authorList>
            <person name="Xia Y."/>
        </authorList>
    </citation>
    <scope>NUCLEOTIDE SEQUENCE [LARGE SCALE GENOMIC DNA]</scope>
    <source>
        <strain evidence="7 8">Hhs.015</strain>
    </source>
</reference>
<dbReference type="InterPro" id="IPR010080">
    <property type="entry name" value="Thioester_reductase-like_dom"/>
</dbReference>
<dbReference type="NCBIfam" id="TIGR01746">
    <property type="entry name" value="Thioester-redct"/>
    <property type="match status" value="1"/>
</dbReference>
<evidence type="ECO:0000313" key="7">
    <source>
        <dbReference type="EMBL" id="MDQ2583512.1"/>
    </source>
</evidence>
<evidence type="ECO:0000256" key="5">
    <source>
        <dbReference type="SAM" id="MobiDB-lite"/>
    </source>
</evidence>
<dbReference type="Pfam" id="PF07993">
    <property type="entry name" value="NAD_binding_4"/>
    <property type="match status" value="1"/>
</dbReference>
<dbReference type="Proteomes" id="UP001225605">
    <property type="component" value="Unassembled WGS sequence"/>
</dbReference>
<evidence type="ECO:0000256" key="1">
    <source>
        <dbReference type="ARBA" id="ARBA00001957"/>
    </source>
</evidence>
<dbReference type="InterPro" id="IPR025110">
    <property type="entry name" value="AMP-bd_C"/>
</dbReference>
<dbReference type="InterPro" id="IPR000873">
    <property type="entry name" value="AMP-dep_synth/lig_dom"/>
</dbReference>
<dbReference type="SMART" id="SM00823">
    <property type="entry name" value="PKS_PP"/>
    <property type="match status" value="1"/>
</dbReference>
<dbReference type="InterPro" id="IPR045851">
    <property type="entry name" value="AMP-bd_C_sf"/>
</dbReference>
<dbReference type="Pfam" id="PF13193">
    <property type="entry name" value="AMP-binding_C"/>
    <property type="match status" value="1"/>
</dbReference>
<evidence type="ECO:0000256" key="4">
    <source>
        <dbReference type="ARBA" id="ARBA00022598"/>
    </source>
</evidence>
<dbReference type="Gene3D" id="3.40.50.980">
    <property type="match status" value="2"/>
</dbReference>
<dbReference type="InterPro" id="IPR001242">
    <property type="entry name" value="Condensation_dom"/>
</dbReference>
<dbReference type="EMBL" id="NSDM01000002">
    <property type="protein sequence ID" value="MDQ2583512.1"/>
    <property type="molecule type" value="Genomic_DNA"/>
</dbReference>
<gene>
    <name evidence="7" type="ORF">CKY47_05860</name>
</gene>
<dbReference type="InterPro" id="IPR020845">
    <property type="entry name" value="AMP-binding_CS"/>
</dbReference>
<keyword evidence="2" id="KW-0596">Phosphopantetheine</keyword>
<keyword evidence="4" id="KW-0436">Ligase</keyword>
<dbReference type="Gene3D" id="3.30.559.10">
    <property type="entry name" value="Chloramphenicol acetyltransferase-like domain"/>
    <property type="match status" value="1"/>
</dbReference>
<dbReference type="InterPro" id="IPR010071">
    <property type="entry name" value="AA_adenyl_dom"/>
</dbReference>
<dbReference type="RefSeq" id="WP_306744622.1">
    <property type="nucleotide sequence ID" value="NZ_NSDM01000002.1"/>
</dbReference>
<name>A0ABU0WUR6_9PSEU</name>
<dbReference type="SUPFAM" id="SSF52777">
    <property type="entry name" value="CoA-dependent acyltransferases"/>
    <property type="match status" value="2"/>
</dbReference>
<keyword evidence="8" id="KW-1185">Reference proteome</keyword>
<proteinExistence type="predicted"/>